<dbReference type="SUPFAM" id="SSF56349">
    <property type="entry name" value="DNA breaking-rejoining enzymes"/>
    <property type="match status" value="1"/>
</dbReference>
<evidence type="ECO:0000256" key="1">
    <source>
        <dbReference type="ARBA" id="ARBA00023172"/>
    </source>
</evidence>
<dbReference type="Proteomes" id="UP001522662">
    <property type="component" value="Unassembled WGS sequence"/>
</dbReference>
<reference evidence="3 4" key="1">
    <citation type="submission" date="2022-03" db="EMBL/GenBank/DDBJ databases">
        <title>Rhizobium SSM4.3 sp. nov., isolated from Sediment (Gouqi Island).</title>
        <authorList>
            <person name="Chen G."/>
        </authorList>
    </citation>
    <scope>NUCLEOTIDE SEQUENCE [LARGE SCALE GENOMIC DNA]</scope>
    <source>
        <strain evidence="3 4">SSM4.3</strain>
        <plasmid evidence="3">unnamed</plasmid>
    </source>
</reference>
<dbReference type="RefSeq" id="WP_245135428.1">
    <property type="nucleotide sequence ID" value="NZ_CP128477.1"/>
</dbReference>
<keyword evidence="4" id="KW-1185">Reference proteome</keyword>
<comment type="caution">
    <text evidence="3">The sequence shown here is derived from an EMBL/GenBank/DDBJ whole genome shotgun (WGS) entry which is preliminary data.</text>
</comment>
<keyword evidence="1" id="KW-0233">DNA recombination</keyword>
<geneLocation type="plasmid" evidence="3">
    <name>unnamed</name>
</geneLocation>
<sequence>MGRKSDGIRAWYDEKAKKWHIRDPYPDAPRAKFSLGFGKDGPPDDPNYKDRAAEEVRLYKLRKQAGNNALLLNQPTDQVLIADIIALYIEKRITKWVKSKEYKTPISRPDEVKHRLKIVLSFFKGATLSAVTRTNCEAFGDYLHKREIARARALYDIQMKIYSEKLEVYQKKVDARKKFIADLKERGWNRVLPPLRSKPPTPLPPFNPDDIERRPSASRRYLEDLQAAIKCAVLYDVIKHRVTVHLPPKYDPRKASFSINDIKEMYRHAFFFKGMGWVDGKPVKGLFTRRHLARFMFVSGVTGSRKDRVERVGFVDDGESPWVELWQTTEARIHNVTGVEYTRTVWNGIYHRRGDDEIEYGTKLAPSVPLASGVAAIFAKWREAGIKYPCAYPYGRYGKEEPGDVGDGMRAIFDYFFGGENDAVVHTFRHTVATHLCAEGKLPFPAIAAYLGMSLETLIRIYAKFRDQDLEKVAAVIGSSSFHDFNSRVSGTKGVRTKNGRQKSTEIDRTKQNENSPNETKADKKRMNSRSGVI</sequence>
<feature type="compositionally biased region" description="Basic and acidic residues" evidence="2">
    <location>
        <begin position="503"/>
        <end position="512"/>
    </location>
</feature>
<evidence type="ECO:0000256" key="2">
    <source>
        <dbReference type="SAM" id="MobiDB-lite"/>
    </source>
</evidence>
<dbReference type="InterPro" id="IPR013762">
    <property type="entry name" value="Integrase-like_cat_sf"/>
</dbReference>
<dbReference type="EMBL" id="JALAYX010000001">
    <property type="protein sequence ID" value="MCJ8237828.1"/>
    <property type="molecule type" value="Genomic_DNA"/>
</dbReference>
<proteinExistence type="predicted"/>
<evidence type="ECO:0000313" key="3">
    <source>
        <dbReference type="EMBL" id="MCJ8237828.1"/>
    </source>
</evidence>
<keyword evidence="3" id="KW-0614">Plasmid</keyword>
<organism evidence="3 4">
    <name type="scientific">Peteryoungia algae</name>
    <dbReference type="NCBI Taxonomy" id="2919917"/>
    <lineage>
        <taxon>Bacteria</taxon>
        <taxon>Pseudomonadati</taxon>
        <taxon>Pseudomonadota</taxon>
        <taxon>Alphaproteobacteria</taxon>
        <taxon>Hyphomicrobiales</taxon>
        <taxon>Rhizobiaceae</taxon>
        <taxon>Peteryoungia</taxon>
    </lineage>
</organism>
<dbReference type="Gene3D" id="1.10.443.10">
    <property type="entry name" value="Intergrase catalytic core"/>
    <property type="match status" value="1"/>
</dbReference>
<feature type="region of interest" description="Disordered" evidence="2">
    <location>
        <begin position="488"/>
        <end position="534"/>
    </location>
</feature>
<protein>
    <recommendedName>
        <fullName evidence="5">Tyr recombinase domain-containing protein</fullName>
    </recommendedName>
</protein>
<evidence type="ECO:0000313" key="4">
    <source>
        <dbReference type="Proteomes" id="UP001522662"/>
    </source>
</evidence>
<name>A0ABT0CXF4_9HYPH</name>
<gene>
    <name evidence="3" type="ORF">MKJ03_05775</name>
</gene>
<evidence type="ECO:0008006" key="5">
    <source>
        <dbReference type="Google" id="ProtNLM"/>
    </source>
</evidence>
<accession>A0ABT0CXF4</accession>
<dbReference type="InterPro" id="IPR011010">
    <property type="entry name" value="DNA_brk_join_enz"/>
</dbReference>